<sequence>MAEKQLIILVDVTAAMAPHWTTIVSDYLEKIIRHFCGHSTGKEPSSQIVELVLVKYKASRPCSGPDWDLKGGTSGTTNMETFLGWLLDVTFEGGGLGDAYIVEGLAEALLLCQLIPKLPIGSQERHCILVAASDPFPLSLDLNLLRFTQCFESLSVISPKQLPKLRELYNAGNSNHNGTDPSLYNAKNPQFLVLLSENFLEARAALDQQETMSTSSTNSAVAVRTNSVPSDSNFQLDLSEEALTLLQQEFGESSLDQKNSPAGNIPTETSKVEPINLAQRHQIMISAAEAGENSRGHSTMSIVKESTQDWESFLRTPQNALNIRKQLRAFFSASGNLNNSNPAELGDLRTVQPFESFQRTKGNGHLQSRVSQGGQSSVSSSAGTSFPLVEMAKEFFAATDLEYKHNRYVVAWEGDMHSKYQGLFVHVSRLRAYRKISAPETLTADWPQALQMGCVIPQHSIDKITYDDYAESMIFRAFNNHPEYEKLKEKELYVRINLPSQTLIFAPTDKKCQFIGILLPVDFPPLESCEQQQNDQATEDEGAGNDKLD</sequence>
<feature type="region of interest" description="Disordered" evidence="3">
    <location>
        <begin position="359"/>
        <end position="381"/>
    </location>
</feature>
<dbReference type="GO" id="GO:0045944">
    <property type="term" value="P:positive regulation of transcription by RNA polymerase II"/>
    <property type="evidence" value="ECO:0007669"/>
    <property type="project" value="TreeGrafter"/>
</dbReference>
<reference evidence="5" key="1">
    <citation type="submission" date="2018-02" db="EMBL/GenBank/DDBJ databases">
        <authorList>
            <person name="Cohen D.B."/>
            <person name="Kent A.D."/>
        </authorList>
    </citation>
    <scope>NUCLEOTIDE SEQUENCE</scope>
</reference>
<organism evidence="5">
    <name type="scientific">Fagus sylvatica</name>
    <name type="common">Beechnut</name>
    <dbReference type="NCBI Taxonomy" id="28930"/>
    <lineage>
        <taxon>Eukaryota</taxon>
        <taxon>Viridiplantae</taxon>
        <taxon>Streptophyta</taxon>
        <taxon>Embryophyta</taxon>
        <taxon>Tracheophyta</taxon>
        <taxon>Spermatophyta</taxon>
        <taxon>Magnoliopsida</taxon>
        <taxon>eudicotyledons</taxon>
        <taxon>Gunneridae</taxon>
        <taxon>Pentapetalae</taxon>
        <taxon>rosids</taxon>
        <taxon>fabids</taxon>
        <taxon>Fagales</taxon>
        <taxon>Fagaceae</taxon>
        <taxon>Fagus</taxon>
    </lineage>
</organism>
<comment type="similarity">
    <text evidence="1">Belongs to the Mediator complex subunit 25 family.</text>
</comment>
<dbReference type="PANTHER" id="PTHR12433">
    <property type="entry name" value="MEDIATOR OF RNA POLYMERASE II TRANSCRIPTION SUBUNIT 25"/>
    <property type="match status" value="1"/>
</dbReference>
<dbReference type="GO" id="GO:0016592">
    <property type="term" value="C:mediator complex"/>
    <property type="evidence" value="ECO:0007669"/>
    <property type="project" value="TreeGrafter"/>
</dbReference>
<feature type="region of interest" description="Disordered" evidence="3">
    <location>
        <begin position="528"/>
        <end position="549"/>
    </location>
</feature>
<gene>
    <name evidence="5" type="ORF">FSB_LOCUS39943</name>
</gene>
<evidence type="ECO:0000256" key="3">
    <source>
        <dbReference type="SAM" id="MobiDB-lite"/>
    </source>
</evidence>
<proteinExistence type="inferred from homology"/>
<dbReference type="GO" id="GO:0005667">
    <property type="term" value="C:transcription regulator complex"/>
    <property type="evidence" value="ECO:0007669"/>
    <property type="project" value="TreeGrafter"/>
</dbReference>
<feature type="domain" description="Mediator of RNA polymerase II transcription subunit 25 von Willebrand factor type A" evidence="4">
    <location>
        <begin position="3"/>
        <end position="197"/>
    </location>
</feature>
<name>A0A2N9HK22_FAGSY</name>
<dbReference type="InterPro" id="IPR021419">
    <property type="entry name" value="Mediator_Med25_VWA"/>
</dbReference>
<dbReference type="EMBL" id="OIVN01003557">
    <property type="protein sequence ID" value="SPD12061.1"/>
    <property type="molecule type" value="Genomic_DNA"/>
</dbReference>
<dbReference type="PANTHER" id="PTHR12433:SF12">
    <property type="entry name" value="MEDIATOR OF RNA POLYMERASE II TRANSCRIPTION SUBUNIT 25"/>
    <property type="match status" value="1"/>
</dbReference>
<evidence type="ECO:0000259" key="4">
    <source>
        <dbReference type="Pfam" id="PF11265"/>
    </source>
</evidence>
<evidence type="ECO:0000256" key="1">
    <source>
        <dbReference type="ARBA" id="ARBA00009102"/>
    </source>
</evidence>
<dbReference type="AlphaFoldDB" id="A0A2N9HK22"/>
<accession>A0A2N9HK22</accession>
<evidence type="ECO:0000256" key="2">
    <source>
        <dbReference type="ARBA" id="ARBA00019694"/>
    </source>
</evidence>
<evidence type="ECO:0000313" key="5">
    <source>
        <dbReference type="EMBL" id="SPD12061.1"/>
    </source>
</evidence>
<dbReference type="Pfam" id="PF11265">
    <property type="entry name" value="Med25_VWA"/>
    <property type="match status" value="1"/>
</dbReference>
<feature type="compositionally biased region" description="Low complexity" evidence="3">
    <location>
        <begin position="367"/>
        <end position="381"/>
    </location>
</feature>
<protein>
    <recommendedName>
        <fullName evidence="2">Mediator of RNA polymerase II transcription subunit 25</fullName>
    </recommendedName>
</protein>